<keyword evidence="5" id="KW-0732">Signal</keyword>
<keyword evidence="10" id="KW-0675">Receptor</keyword>
<evidence type="ECO:0000256" key="18">
    <source>
        <dbReference type="PIRSR" id="PIRSR601508-2"/>
    </source>
</evidence>
<keyword evidence="19" id="KW-1015">Disulfide bond</keyword>
<dbReference type="FunFam" id="3.40.190.10:FF:000178">
    <property type="entry name" value="Glutamate receptor subunit"/>
    <property type="match status" value="1"/>
</dbReference>
<evidence type="ECO:0000256" key="11">
    <source>
        <dbReference type="ARBA" id="ARBA00023180"/>
    </source>
</evidence>
<feature type="disulfide bond" evidence="19">
    <location>
        <begin position="734"/>
        <end position="791"/>
    </location>
</feature>
<dbReference type="Gene3D" id="3.40.50.2300">
    <property type="match status" value="2"/>
</dbReference>
<comment type="similarity">
    <text evidence="1">Belongs to the glutamate-gated ion channel (TC 1.A.10.1) family.</text>
</comment>
<dbReference type="PRINTS" id="PR00177">
    <property type="entry name" value="NMDARECEPTOR"/>
</dbReference>
<feature type="site" description="Interaction with the cone snail toxin Con-ikot-ikot" evidence="18">
    <location>
        <position position="768"/>
    </location>
</feature>
<dbReference type="SMART" id="SM00918">
    <property type="entry name" value="Lig_chan-Glu_bd"/>
    <property type="match status" value="1"/>
</dbReference>
<evidence type="ECO:0000256" key="16">
    <source>
        <dbReference type="ARBA" id="ARBA00072754"/>
    </source>
</evidence>
<dbReference type="GO" id="GO:0045211">
    <property type="term" value="C:postsynaptic membrane"/>
    <property type="evidence" value="ECO:0007669"/>
    <property type="project" value="UniProtKB-SubCell"/>
</dbReference>
<evidence type="ECO:0000256" key="14">
    <source>
        <dbReference type="ARBA" id="ARBA00023303"/>
    </source>
</evidence>
<comment type="subcellular location">
    <subcellularLocation>
        <location evidence="15">Postsynaptic cell membrane</location>
        <topology evidence="15">Multi-pass membrane protein</topology>
    </subcellularLocation>
</comment>
<keyword evidence="4" id="KW-0812">Transmembrane</keyword>
<name>T1H819_RHOPR</name>
<dbReference type="InterPro" id="IPR028082">
    <property type="entry name" value="Peripla_BP_I"/>
</dbReference>
<feature type="disulfide bond" evidence="19">
    <location>
        <begin position="80"/>
        <end position="332"/>
    </location>
</feature>
<feature type="binding site" evidence="17">
    <location>
        <position position="672"/>
    </location>
    <ligand>
        <name>L-glutamate</name>
        <dbReference type="ChEBI" id="CHEBI:29985"/>
    </ligand>
</feature>
<dbReference type="VEuPathDB" id="VectorBase:RPRC000154"/>
<feature type="binding site" evidence="17">
    <location>
        <position position="671"/>
    </location>
    <ligand>
        <name>L-glutamate</name>
        <dbReference type="ChEBI" id="CHEBI:29985"/>
    </ligand>
</feature>
<evidence type="ECO:0000313" key="22">
    <source>
        <dbReference type="EnsemblMetazoa" id="RPRC000154-PA"/>
    </source>
</evidence>
<evidence type="ECO:0000256" key="17">
    <source>
        <dbReference type="PIRSR" id="PIRSR601508-1"/>
    </source>
</evidence>
<dbReference type="Gene3D" id="1.10.287.70">
    <property type="match status" value="1"/>
</dbReference>
<keyword evidence="2" id="KW-0813">Transport</keyword>
<dbReference type="InParanoid" id="T1H819"/>
<evidence type="ECO:0000256" key="8">
    <source>
        <dbReference type="ARBA" id="ARBA00023065"/>
    </source>
</evidence>
<reference evidence="22" key="1">
    <citation type="submission" date="2015-05" db="UniProtKB">
        <authorList>
            <consortium name="EnsemblMetazoa"/>
        </authorList>
    </citation>
    <scope>IDENTIFICATION</scope>
</reference>
<dbReference type="InterPro" id="IPR015683">
    <property type="entry name" value="Ionotropic_Glu_rcpt"/>
</dbReference>
<keyword evidence="11" id="KW-0325">Glycoprotein</keyword>
<keyword evidence="8" id="KW-0406">Ion transport</keyword>
<dbReference type="eggNOG" id="KOG1052">
    <property type="taxonomic scope" value="Eukaryota"/>
</dbReference>
<evidence type="ECO:0000256" key="9">
    <source>
        <dbReference type="ARBA" id="ARBA00023136"/>
    </source>
</evidence>
<dbReference type="InterPro" id="IPR001320">
    <property type="entry name" value="Iontro_rcpt_C"/>
</dbReference>
<evidence type="ECO:0000256" key="10">
    <source>
        <dbReference type="ARBA" id="ARBA00023170"/>
    </source>
</evidence>
<dbReference type="EMBL" id="ACPB03008552">
    <property type="status" value="NOT_ANNOTATED_CDS"/>
    <property type="molecule type" value="Genomic_DNA"/>
</dbReference>
<keyword evidence="14" id="KW-0407">Ion channel</keyword>
<evidence type="ECO:0000256" key="15">
    <source>
        <dbReference type="ARBA" id="ARBA00034104"/>
    </source>
</evidence>
<dbReference type="FunFam" id="1.10.287.70:FF:000064">
    <property type="entry name" value="Glutamate receptor ionotropic, kainate"/>
    <property type="match status" value="1"/>
</dbReference>
<evidence type="ECO:0000256" key="3">
    <source>
        <dbReference type="ARBA" id="ARBA00022475"/>
    </source>
</evidence>
<feature type="domain" description="Ionotropic glutamate receptor L-glutamate and glycine-binding" evidence="21">
    <location>
        <begin position="426"/>
        <end position="489"/>
    </location>
</feature>
<keyword evidence="13" id="KW-1071">Ligand-gated ion channel</keyword>
<dbReference type="EnsemblMetazoa" id="RPRC000154-RA">
    <property type="protein sequence ID" value="RPRC000154-PA"/>
    <property type="gene ID" value="RPRC000154"/>
</dbReference>
<evidence type="ECO:0000256" key="1">
    <source>
        <dbReference type="ARBA" id="ARBA00008685"/>
    </source>
</evidence>
<evidence type="ECO:0000256" key="6">
    <source>
        <dbReference type="ARBA" id="ARBA00022989"/>
    </source>
</evidence>
<dbReference type="Gene3D" id="3.40.190.10">
    <property type="entry name" value="Periplasmic binding protein-like II"/>
    <property type="match status" value="2"/>
</dbReference>
<proteinExistence type="inferred from homology"/>
<feature type="binding site" evidence="17">
    <location>
        <position position="500"/>
    </location>
    <ligand>
        <name>L-glutamate</name>
        <dbReference type="ChEBI" id="CHEBI:29985"/>
    </ligand>
</feature>
<evidence type="ECO:0000256" key="19">
    <source>
        <dbReference type="PIRSR" id="PIRSR601508-3"/>
    </source>
</evidence>
<dbReference type="Pfam" id="PF01094">
    <property type="entry name" value="ANF_receptor"/>
    <property type="match status" value="1"/>
</dbReference>
<keyword evidence="9" id="KW-0472">Membrane</keyword>
<dbReference type="InterPro" id="IPR001508">
    <property type="entry name" value="Iono_Glu_rcpt_met"/>
</dbReference>
<evidence type="ECO:0000256" key="4">
    <source>
        <dbReference type="ARBA" id="ARBA00022692"/>
    </source>
</evidence>
<dbReference type="GO" id="GO:0008328">
    <property type="term" value="C:ionotropic glutamate receptor complex"/>
    <property type="evidence" value="ECO:0007669"/>
    <property type="project" value="UniProtKB-ARBA"/>
</dbReference>
<keyword evidence="23" id="KW-1185">Reference proteome</keyword>
<organism evidence="22 23">
    <name type="scientific">Rhodnius prolixus</name>
    <name type="common">Triatomid bug</name>
    <dbReference type="NCBI Taxonomy" id="13249"/>
    <lineage>
        <taxon>Eukaryota</taxon>
        <taxon>Metazoa</taxon>
        <taxon>Ecdysozoa</taxon>
        <taxon>Arthropoda</taxon>
        <taxon>Hexapoda</taxon>
        <taxon>Insecta</taxon>
        <taxon>Pterygota</taxon>
        <taxon>Neoptera</taxon>
        <taxon>Paraneoptera</taxon>
        <taxon>Hemiptera</taxon>
        <taxon>Heteroptera</taxon>
        <taxon>Panheteroptera</taxon>
        <taxon>Cimicomorpha</taxon>
        <taxon>Reduviidae</taxon>
        <taxon>Triatominae</taxon>
        <taxon>Rhodnius</taxon>
    </lineage>
</organism>
<dbReference type="HOGENOM" id="CLU_007257_1_1_1"/>
<evidence type="ECO:0000256" key="2">
    <source>
        <dbReference type="ARBA" id="ARBA00022448"/>
    </source>
</evidence>
<feature type="binding site" evidence="17">
    <location>
        <position position="722"/>
    </location>
    <ligand>
        <name>L-glutamate</name>
        <dbReference type="ChEBI" id="CHEBI:29985"/>
    </ligand>
</feature>
<evidence type="ECO:0000313" key="23">
    <source>
        <dbReference type="Proteomes" id="UP000015103"/>
    </source>
</evidence>
<evidence type="ECO:0000256" key="12">
    <source>
        <dbReference type="ARBA" id="ARBA00023257"/>
    </source>
</evidence>
<keyword evidence="12" id="KW-0628">Postsynaptic cell membrane</keyword>
<dbReference type="Pfam" id="PF10613">
    <property type="entry name" value="Lig_chan-Glu_bd"/>
    <property type="match status" value="1"/>
</dbReference>
<accession>T1H819</accession>
<feature type="site" description="Crucial to convey clamshell closure to channel opening" evidence="18">
    <location>
        <position position="650"/>
    </location>
</feature>
<feature type="domain" description="Ionotropic glutamate receptor C-terminal" evidence="20">
    <location>
        <begin position="416"/>
        <end position="785"/>
    </location>
</feature>
<dbReference type="SMART" id="SM00079">
    <property type="entry name" value="PBPe"/>
    <property type="match status" value="1"/>
</dbReference>
<evidence type="ECO:0000259" key="21">
    <source>
        <dbReference type="SMART" id="SM00918"/>
    </source>
</evidence>
<dbReference type="SUPFAM" id="SSF53822">
    <property type="entry name" value="Periplasmic binding protein-like I"/>
    <property type="match status" value="1"/>
</dbReference>
<dbReference type="SUPFAM" id="SSF53850">
    <property type="entry name" value="Periplasmic binding protein-like II"/>
    <property type="match status" value="1"/>
</dbReference>
<dbReference type="PANTHER" id="PTHR18966">
    <property type="entry name" value="IONOTROPIC GLUTAMATE RECEPTOR"/>
    <property type="match status" value="1"/>
</dbReference>
<dbReference type="InterPro" id="IPR019594">
    <property type="entry name" value="Glu/Gly-bd"/>
</dbReference>
<feature type="site" description="Interaction with the cone snail toxin Con-ikot-ikot" evidence="18">
    <location>
        <position position="677"/>
    </location>
</feature>
<dbReference type="AlphaFoldDB" id="T1H819"/>
<keyword evidence="7" id="KW-0770">Synapse</keyword>
<dbReference type="OMA" id="NLPNSFW"/>
<dbReference type="GO" id="GO:0004970">
    <property type="term" value="F:glutamate-gated receptor activity"/>
    <property type="evidence" value="ECO:0007669"/>
    <property type="project" value="UniProtKB-ARBA"/>
</dbReference>
<sequence length="905" mass="103017">MEYYKIPIDLKATIRSLTPLLGKFIIVGFFHSEDSEQELAFRFAIERINHDISILPDTVLVPIIEHISVFDSFNTSLRVCNLTKNGIGGIFGPQSTETSVVVNSICSVMDVPHLETLWDLSSVPVASTVNLFPETGLLAKALFEVIEDMDWASYTIIYEDDEALIRFQELLKSHKRGYTSEGHVPFTVWQLLDDEDQRPLLKEIKNSSASRIVLDCSTDKILTILEQAKEVNLVGEYQNFFLTSLDAHTLDFGEFKYGKTNITALRLIDPQRHMVQAAVHDLTFAEEKRKRPLLLTPDTVKTESALIFDAVNLFAKALHGINQDLSVKSLSCYELDKWEYGYSLVEHMKLIEMEGMSGKIKFDNNGRRTFFTLDVTQLMSTGFRKIGSWDPENRMTYTRSKSEMERELFQSISNKTFIVVSRLGEPYLREKDPNAQGNERFEGFSLDLIDEIAKDLKFQYKFVLAPDGQYGSYNHETKQWNGLIKELRDRKADLAICDLTITYERRSAVDFTMPFMPLGISILFSKPTKQPPDLFSFLSPLSLDVWIYMATAYLGVSLILYFLARCTPNEWENPHPCNPDPTELECQFSLHNCLWFSIGSLMAQGCDLLPKAISTRVVAGMWWFFVLIMISSYTANLAAFLTMERMDATIESVEDLAKQSKIKYGVLNGGSTANFFKTSNDSLYQKMWSVMESTKPSVFTSSNDEGVERVLKGKRGYAFFMESTSIEYQIEKHCDLMQVGRTLDSKGYGIAMPFDSPYRIAISGSVLKFQESGKIKQLKNRWWKRGDKSACRDDAGKTASNELGLSNVGGVFLVLLAGCTVAFFVAILEFLWNVRKVAVQEKISPREAFIHEFMFAVQCYLKTKPVRHTKEEEEDDDDDEAVVVEKDDSFLHINAYDDLNVEDND</sequence>
<dbReference type="CDD" id="cd06382">
    <property type="entry name" value="PBP1_iGluR_Kainate"/>
    <property type="match status" value="1"/>
</dbReference>
<keyword evidence="6" id="KW-1133">Transmembrane helix</keyword>
<evidence type="ECO:0000256" key="5">
    <source>
        <dbReference type="ARBA" id="ARBA00022729"/>
    </source>
</evidence>
<dbReference type="FunFam" id="3.40.190.10:FF:000060">
    <property type="entry name" value="Glutamate receptor ionotropic, kainate 1"/>
    <property type="match status" value="1"/>
</dbReference>
<protein>
    <recommendedName>
        <fullName evidence="16">Glutamate receptor 1</fullName>
    </recommendedName>
</protein>
<evidence type="ECO:0000256" key="13">
    <source>
        <dbReference type="ARBA" id="ARBA00023286"/>
    </source>
</evidence>
<dbReference type="Pfam" id="PF00060">
    <property type="entry name" value="Lig_chan"/>
    <property type="match status" value="1"/>
</dbReference>
<evidence type="ECO:0000259" key="20">
    <source>
        <dbReference type="SMART" id="SM00079"/>
    </source>
</evidence>
<feature type="binding site" evidence="17">
    <location>
        <position position="505"/>
    </location>
    <ligand>
        <name>L-glutamate</name>
        <dbReference type="ChEBI" id="CHEBI:29985"/>
    </ligand>
</feature>
<dbReference type="InterPro" id="IPR001828">
    <property type="entry name" value="ANF_lig-bd_rcpt"/>
</dbReference>
<keyword evidence="3" id="KW-1003">Cell membrane</keyword>
<dbReference type="Proteomes" id="UP000015103">
    <property type="component" value="Unassembled WGS sequence"/>
</dbReference>
<evidence type="ECO:0000256" key="7">
    <source>
        <dbReference type="ARBA" id="ARBA00023018"/>
    </source>
</evidence>